<sequence>MDVRFEKQVRVIHFEEKRIGWVKVKNHLNMKNTILIITCWAIKSKFPLKDEKFYMHMRNFSSNIGVYLI</sequence>
<keyword evidence="2" id="KW-1185">Reference proteome</keyword>
<name>A0A502I1L9_BRELA</name>
<accession>A0A502I1L9</accession>
<evidence type="ECO:0000313" key="1">
    <source>
        <dbReference type="EMBL" id="QDX92525.1"/>
    </source>
</evidence>
<proteinExistence type="predicted"/>
<protein>
    <submittedName>
        <fullName evidence="1">Uncharacterized protein</fullName>
    </submittedName>
</protein>
<dbReference type="EMBL" id="CP033464">
    <property type="protein sequence ID" value="QDX92525.1"/>
    <property type="molecule type" value="Genomic_DNA"/>
</dbReference>
<dbReference type="Proteomes" id="UP000319432">
    <property type="component" value="Chromosome"/>
</dbReference>
<gene>
    <name evidence="1" type="ORF">EEL30_09435</name>
</gene>
<dbReference type="AlphaFoldDB" id="A0A502I1L9"/>
<reference evidence="1 2" key="1">
    <citation type="submission" date="2018-11" db="EMBL/GenBank/DDBJ databases">
        <title>Phylogenetic determinants of toxin gene distribution in genomes of Brevibacillus laterosporus.</title>
        <authorList>
            <person name="Glare T.R."/>
            <person name="Durrant A."/>
            <person name="Berry C."/>
            <person name="Palma L."/>
            <person name="Ormskirk M."/>
            <person name="Cox M.O."/>
        </authorList>
    </citation>
    <scope>NUCLEOTIDE SEQUENCE [LARGE SCALE GENOMIC DNA]</scope>
    <source>
        <strain evidence="1 2">1821L</strain>
    </source>
</reference>
<evidence type="ECO:0000313" key="2">
    <source>
        <dbReference type="Proteomes" id="UP000319432"/>
    </source>
</evidence>
<organism evidence="1 2">
    <name type="scientific">Brevibacillus laterosporus</name>
    <name type="common">Bacillus laterosporus</name>
    <dbReference type="NCBI Taxonomy" id="1465"/>
    <lineage>
        <taxon>Bacteria</taxon>
        <taxon>Bacillati</taxon>
        <taxon>Bacillota</taxon>
        <taxon>Bacilli</taxon>
        <taxon>Bacillales</taxon>
        <taxon>Paenibacillaceae</taxon>
        <taxon>Brevibacillus</taxon>
    </lineage>
</organism>